<dbReference type="InterPro" id="IPR005158">
    <property type="entry name" value="BTAD"/>
</dbReference>
<keyword evidence="3" id="KW-0175">Coiled coil</keyword>
<dbReference type="InterPro" id="IPR011990">
    <property type="entry name" value="TPR-like_helical_dom_sf"/>
</dbReference>
<feature type="domain" description="AAA+ ATPase" evidence="4">
    <location>
        <begin position="236"/>
        <end position="373"/>
    </location>
</feature>
<dbReference type="PRINTS" id="PR00364">
    <property type="entry name" value="DISEASERSIST"/>
</dbReference>
<feature type="domain" description="Bacterial transcriptional activator" evidence="5">
    <location>
        <begin position="58"/>
        <end position="202"/>
    </location>
</feature>
<evidence type="ECO:0000256" key="1">
    <source>
        <dbReference type="ARBA" id="ARBA00023015"/>
    </source>
</evidence>
<proteinExistence type="predicted"/>
<dbReference type="SMART" id="SM00382">
    <property type="entry name" value="AAA"/>
    <property type="match status" value="1"/>
</dbReference>
<dbReference type="InterPro" id="IPR007111">
    <property type="entry name" value="NACHT_NTPase"/>
</dbReference>
<evidence type="ECO:0000313" key="7">
    <source>
        <dbReference type="Proteomes" id="UP000533598"/>
    </source>
</evidence>
<dbReference type="SUPFAM" id="SSF52540">
    <property type="entry name" value="P-loop containing nucleoside triphosphate hydrolases"/>
    <property type="match status" value="1"/>
</dbReference>
<dbReference type="Gene3D" id="3.40.50.300">
    <property type="entry name" value="P-loop containing nucleotide triphosphate hydrolases"/>
    <property type="match status" value="1"/>
</dbReference>
<accession>A0A7W7CIZ6</accession>
<dbReference type="PANTHER" id="PTHR35807:SF1">
    <property type="entry name" value="TRANSCRIPTIONAL REGULATOR REDD"/>
    <property type="match status" value="1"/>
</dbReference>
<organism evidence="6 7">
    <name type="scientific">Crossiella cryophila</name>
    <dbReference type="NCBI Taxonomy" id="43355"/>
    <lineage>
        <taxon>Bacteria</taxon>
        <taxon>Bacillati</taxon>
        <taxon>Actinomycetota</taxon>
        <taxon>Actinomycetes</taxon>
        <taxon>Pseudonocardiales</taxon>
        <taxon>Pseudonocardiaceae</taxon>
        <taxon>Crossiella</taxon>
    </lineage>
</organism>
<dbReference type="Proteomes" id="UP000533598">
    <property type="component" value="Unassembled WGS sequence"/>
</dbReference>
<dbReference type="EMBL" id="JACHMH010000001">
    <property type="protein sequence ID" value="MBB4682020.1"/>
    <property type="molecule type" value="Genomic_DNA"/>
</dbReference>
<comment type="caution">
    <text evidence="6">The sequence shown here is derived from an EMBL/GenBank/DDBJ whole genome shotgun (WGS) entry which is preliminary data.</text>
</comment>
<dbReference type="AlphaFoldDB" id="A0A7W7CIZ6"/>
<dbReference type="InterPro" id="IPR003593">
    <property type="entry name" value="AAA+_ATPase"/>
</dbReference>
<evidence type="ECO:0000256" key="3">
    <source>
        <dbReference type="SAM" id="Coils"/>
    </source>
</evidence>
<gene>
    <name evidence="6" type="ORF">HNR67_008138</name>
</gene>
<feature type="coiled-coil region" evidence="3">
    <location>
        <begin position="106"/>
        <end position="133"/>
    </location>
</feature>
<dbReference type="Pfam" id="PF05729">
    <property type="entry name" value="NACHT"/>
    <property type="match status" value="1"/>
</dbReference>
<protein>
    <submittedName>
        <fullName evidence="6">DNA-binding SARP family transcriptional activator</fullName>
    </submittedName>
</protein>
<evidence type="ECO:0000313" key="6">
    <source>
        <dbReference type="EMBL" id="MBB4682020.1"/>
    </source>
</evidence>
<dbReference type="SUPFAM" id="SSF48452">
    <property type="entry name" value="TPR-like"/>
    <property type="match status" value="1"/>
</dbReference>
<keyword evidence="1" id="KW-0805">Transcription regulation</keyword>
<dbReference type="PANTHER" id="PTHR35807">
    <property type="entry name" value="TRANSCRIPTIONAL REGULATOR REDD-RELATED"/>
    <property type="match status" value="1"/>
</dbReference>
<dbReference type="SMART" id="SM01043">
    <property type="entry name" value="BTAD"/>
    <property type="match status" value="1"/>
</dbReference>
<dbReference type="Pfam" id="PF03704">
    <property type="entry name" value="BTAD"/>
    <property type="match status" value="1"/>
</dbReference>
<sequence>MGRLIESTWHEQAVPASAEANLKTYICRLRRALPPALTGSRIDSRPGAYRLRVEPGELDADQVAGQASAARAALADGDPRTAIALLTAALAHWRGRAFEDLPGTDFQSAADRLEETRRELRETLAEAQLAAGEVVAAIGVLRALTSDDPLREGAWTHLVRALHAAGRRAEALAAFRQARRMLAEELGVDPSPALAQAHQQALTADTATQPRRELPRDVPGFTGRAAELGALDRAAPGGTVVLDGMTGVGKTALATHAAHRLAARYPDGQFFLDLRGHTDPVTPADALARLLRGLGHTDVPADLDERAALWRSELSRRRVLLVLDDAADAEQVRPLLPGPSASLTLITTRTRGWRLPGETRHTLTPLSHNESAGLFHTAAGPREQPLTALSPLTAVLTACAGLPAALHAAATRLAVRPLWSTADLADWLGTEGGRDELAPEVTGSYRRLSAGARVAFRTLATLPPEFELRQAAQHLGLPQPEARHLLEELTDHHLLDAPGPGRFRAHPLIRDQARRTARPLSNARVA</sequence>
<dbReference type="GO" id="GO:0006355">
    <property type="term" value="P:regulation of DNA-templated transcription"/>
    <property type="evidence" value="ECO:0007669"/>
    <property type="project" value="TreeGrafter"/>
</dbReference>
<dbReference type="Gene3D" id="1.25.40.10">
    <property type="entry name" value="Tetratricopeptide repeat domain"/>
    <property type="match status" value="1"/>
</dbReference>
<dbReference type="GO" id="GO:0043531">
    <property type="term" value="F:ADP binding"/>
    <property type="evidence" value="ECO:0007669"/>
    <property type="project" value="InterPro"/>
</dbReference>
<keyword evidence="2" id="KW-0804">Transcription</keyword>
<keyword evidence="6" id="KW-0238">DNA-binding</keyword>
<dbReference type="CDD" id="cd15831">
    <property type="entry name" value="BTAD"/>
    <property type="match status" value="1"/>
</dbReference>
<dbReference type="Gene3D" id="1.10.10.10">
    <property type="entry name" value="Winged helix-like DNA-binding domain superfamily/Winged helix DNA-binding domain"/>
    <property type="match status" value="1"/>
</dbReference>
<dbReference type="InterPro" id="IPR027417">
    <property type="entry name" value="P-loop_NTPase"/>
</dbReference>
<evidence type="ECO:0000256" key="2">
    <source>
        <dbReference type="ARBA" id="ARBA00023163"/>
    </source>
</evidence>
<dbReference type="InterPro" id="IPR051677">
    <property type="entry name" value="AfsR-DnrI-RedD_regulator"/>
</dbReference>
<reference evidence="6 7" key="1">
    <citation type="submission" date="2020-08" db="EMBL/GenBank/DDBJ databases">
        <title>Sequencing the genomes of 1000 actinobacteria strains.</title>
        <authorList>
            <person name="Klenk H.-P."/>
        </authorList>
    </citation>
    <scope>NUCLEOTIDE SEQUENCE [LARGE SCALE GENOMIC DNA]</scope>
    <source>
        <strain evidence="6 7">DSM 44230</strain>
    </source>
</reference>
<keyword evidence="7" id="KW-1185">Reference proteome</keyword>
<dbReference type="InterPro" id="IPR036388">
    <property type="entry name" value="WH-like_DNA-bd_sf"/>
</dbReference>
<dbReference type="RefSeq" id="WP_344966055.1">
    <property type="nucleotide sequence ID" value="NZ_BAAAUI010000076.1"/>
</dbReference>
<evidence type="ECO:0000259" key="5">
    <source>
        <dbReference type="SMART" id="SM01043"/>
    </source>
</evidence>
<dbReference type="GO" id="GO:0003677">
    <property type="term" value="F:DNA binding"/>
    <property type="evidence" value="ECO:0007669"/>
    <property type="project" value="UniProtKB-KW"/>
</dbReference>
<name>A0A7W7CIZ6_9PSEU</name>
<evidence type="ECO:0000259" key="4">
    <source>
        <dbReference type="SMART" id="SM00382"/>
    </source>
</evidence>